<dbReference type="EC" id="2.1.1.214" evidence="9"/>
<proteinExistence type="inferred from homology"/>
<keyword evidence="8 10" id="KW-0694">RNA-binding</keyword>
<dbReference type="GO" id="GO:0032259">
    <property type="term" value="P:methylation"/>
    <property type="evidence" value="ECO:0007669"/>
    <property type="project" value="UniProtKB-UniRule"/>
</dbReference>
<name>A0AAJ0C2T4_9PEZI</name>
<reference evidence="12" key="1">
    <citation type="submission" date="2023-06" db="EMBL/GenBank/DDBJ databases">
        <title>Genome-scale phylogeny and comparative genomics of the fungal order Sordariales.</title>
        <authorList>
            <consortium name="Lawrence Berkeley National Laboratory"/>
            <person name="Hensen N."/>
            <person name="Bonometti L."/>
            <person name="Westerberg I."/>
            <person name="Brannstrom I.O."/>
            <person name="Guillou S."/>
            <person name="Cros-Aarteil S."/>
            <person name="Calhoun S."/>
            <person name="Haridas S."/>
            <person name="Kuo A."/>
            <person name="Mondo S."/>
            <person name="Pangilinan J."/>
            <person name="Riley R."/>
            <person name="Labutti K."/>
            <person name="Andreopoulos B."/>
            <person name="Lipzen A."/>
            <person name="Chen C."/>
            <person name="Yanf M."/>
            <person name="Daum C."/>
            <person name="Ng V."/>
            <person name="Clum A."/>
            <person name="Steindorff A."/>
            <person name="Ohm R."/>
            <person name="Martin F."/>
            <person name="Silar P."/>
            <person name="Natvig D."/>
            <person name="Lalanne C."/>
            <person name="Gautier V."/>
            <person name="Ament-Velasquez S.L."/>
            <person name="Kruys A."/>
            <person name="Hutchinson M.I."/>
            <person name="Powell A.J."/>
            <person name="Barry K."/>
            <person name="Miller A.N."/>
            <person name="Grigoriev I.V."/>
            <person name="Debuchy R."/>
            <person name="Gladieux P."/>
            <person name="Thoren M.H."/>
            <person name="Johannesson H."/>
        </authorList>
    </citation>
    <scope>NUCLEOTIDE SEQUENCE</scope>
    <source>
        <strain evidence="12">8032-3</strain>
    </source>
</reference>
<dbReference type="GeneID" id="85307733"/>
<dbReference type="GO" id="GO:0005737">
    <property type="term" value="C:cytoplasm"/>
    <property type="evidence" value="ECO:0007669"/>
    <property type="project" value="UniProtKB-SubCell"/>
</dbReference>
<keyword evidence="7 10" id="KW-0819">tRNA processing</keyword>
<dbReference type="PANTHER" id="PTHR13370">
    <property type="entry name" value="RNA METHYLASE-RELATED"/>
    <property type="match status" value="1"/>
</dbReference>
<dbReference type="InterPro" id="IPR059073">
    <property type="entry name" value="TRMT11_N"/>
</dbReference>
<dbReference type="PROSITE" id="PS00092">
    <property type="entry name" value="N6_MTASE"/>
    <property type="match status" value="1"/>
</dbReference>
<dbReference type="InterPro" id="IPR029063">
    <property type="entry name" value="SAM-dependent_MTases_sf"/>
</dbReference>
<keyword evidence="4 10" id="KW-0489">Methyltransferase</keyword>
<keyword evidence="2" id="KW-0963">Cytoplasm</keyword>
<dbReference type="GO" id="GO:0000049">
    <property type="term" value="F:tRNA binding"/>
    <property type="evidence" value="ECO:0007669"/>
    <property type="project" value="UniProtKB-UniRule"/>
</dbReference>
<feature type="domain" description="tRNA (guanine(10)-N(2))-methyltransferase TRMT11 N-terminal" evidence="11">
    <location>
        <begin position="1"/>
        <end position="171"/>
    </location>
</feature>
<evidence type="ECO:0000256" key="5">
    <source>
        <dbReference type="ARBA" id="ARBA00022679"/>
    </source>
</evidence>
<dbReference type="PANTHER" id="PTHR13370:SF3">
    <property type="entry name" value="TRNA (GUANINE(10)-N2)-METHYLTRANSFERASE HOMOLOG"/>
    <property type="match status" value="1"/>
</dbReference>
<dbReference type="PIRSF" id="PIRSF017259">
    <property type="entry name" value="tRNA_mtfrase_TRM11"/>
    <property type="match status" value="1"/>
</dbReference>
<protein>
    <recommendedName>
        <fullName evidence="9">tRNA (guanine(10)-N(2))-methyltransferase</fullName>
        <ecNumber evidence="9">2.1.1.214</ecNumber>
    </recommendedName>
</protein>
<evidence type="ECO:0000313" key="13">
    <source>
        <dbReference type="Proteomes" id="UP001244011"/>
    </source>
</evidence>
<evidence type="ECO:0000256" key="10">
    <source>
        <dbReference type="PROSITE-ProRule" id="PRU00959"/>
    </source>
</evidence>
<dbReference type="RefSeq" id="XP_060284276.1">
    <property type="nucleotide sequence ID" value="XM_060424546.1"/>
</dbReference>
<sequence>MEYLIRFAQMHETFRLPEVQALAALEGIDLEVVRYSLESPICIVRLSSEDDARHLVRRAILVQAIFELWGSGATVEELHASVRSTSSHLWPKYATSSFKFGLDSFQGTRTNEQRLALIQTFAYLPFAGPVKMRGADHEFAIFEEWPFNSVPLGIPDPDRYYVGRRVASGARDLPARLDLKKRRYISTTSMDSELALVTANMVLAAPGKLMYDPFAGTGSFPIACAQFGSLVFGSDIDGRSLRGDGADKSLRGNFDQYGLLGQVGGFFTADLTNTPIRRSRLGEPGSGGRGRLFDGILCDPPYGVREGLFVLGVRDAVKNVRVVEVGMEAYKKPNFVPPKKPYSFLAMLDDILQFAAETLVDNGRLSFWMPTANDEEQEIAIPTHPYLEMVAVCTQTFNKWSRRLITYRRIPDENVDPTTLKERAARVPIDGGTVDELNPFRQGYFAGFRTPEAPTPAPIDGDI</sequence>
<accession>A0AAJ0C2T4</accession>
<evidence type="ECO:0000256" key="8">
    <source>
        <dbReference type="ARBA" id="ARBA00022884"/>
    </source>
</evidence>
<dbReference type="Gene3D" id="3.40.50.150">
    <property type="entry name" value="Vaccinia Virus protein VP39"/>
    <property type="match status" value="1"/>
</dbReference>
<keyword evidence="3 10" id="KW-0820">tRNA-binding</keyword>
<evidence type="ECO:0000256" key="4">
    <source>
        <dbReference type="ARBA" id="ARBA00022603"/>
    </source>
</evidence>
<dbReference type="PROSITE" id="PS51627">
    <property type="entry name" value="SAM_MT_TRM11"/>
    <property type="match status" value="1"/>
</dbReference>
<evidence type="ECO:0000256" key="9">
    <source>
        <dbReference type="ARBA" id="ARBA00066937"/>
    </source>
</evidence>
<evidence type="ECO:0000256" key="6">
    <source>
        <dbReference type="ARBA" id="ARBA00022691"/>
    </source>
</evidence>
<comment type="similarity">
    <text evidence="10">Belongs to the class I-like SAM-binding methyltransferase superfamily. TRM11 methyltransferase family.</text>
</comment>
<keyword evidence="5 10" id="KW-0808">Transferase</keyword>
<dbReference type="Proteomes" id="UP001244011">
    <property type="component" value="Unassembled WGS sequence"/>
</dbReference>
<dbReference type="InterPro" id="IPR002052">
    <property type="entry name" value="DNA_methylase_N6_adenine_CS"/>
</dbReference>
<dbReference type="GO" id="GO:0160102">
    <property type="term" value="F:tRNA (guanine(10)-N2)-methyltransferase activity"/>
    <property type="evidence" value="ECO:0007669"/>
    <property type="project" value="UniProtKB-EC"/>
</dbReference>
<evidence type="ECO:0000256" key="2">
    <source>
        <dbReference type="ARBA" id="ARBA00022490"/>
    </source>
</evidence>
<dbReference type="InterPro" id="IPR016691">
    <property type="entry name" value="TRMT11"/>
</dbReference>
<evidence type="ECO:0000256" key="1">
    <source>
        <dbReference type="ARBA" id="ARBA00004496"/>
    </source>
</evidence>
<evidence type="ECO:0000256" key="7">
    <source>
        <dbReference type="ARBA" id="ARBA00022694"/>
    </source>
</evidence>
<dbReference type="GO" id="GO:0008033">
    <property type="term" value="P:tRNA processing"/>
    <property type="evidence" value="ECO:0007669"/>
    <property type="project" value="UniProtKB-UniRule"/>
</dbReference>
<dbReference type="AlphaFoldDB" id="A0AAJ0C2T4"/>
<comment type="subcellular location">
    <subcellularLocation>
        <location evidence="1">Cytoplasm</location>
    </subcellularLocation>
</comment>
<evidence type="ECO:0000259" key="11">
    <source>
        <dbReference type="Pfam" id="PF25904"/>
    </source>
</evidence>
<comment type="caution">
    <text evidence="12">The sequence shown here is derived from an EMBL/GenBank/DDBJ whole genome shotgun (WGS) entry which is preliminary data.</text>
</comment>
<evidence type="ECO:0000256" key="3">
    <source>
        <dbReference type="ARBA" id="ARBA00022555"/>
    </source>
</evidence>
<keyword evidence="13" id="KW-1185">Reference proteome</keyword>
<dbReference type="SUPFAM" id="SSF53335">
    <property type="entry name" value="S-adenosyl-L-methionine-dependent methyltransferases"/>
    <property type="match status" value="1"/>
</dbReference>
<dbReference type="Pfam" id="PF25904">
    <property type="entry name" value="Tmrp11_N"/>
    <property type="match status" value="1"/>
</dbReference>
<keyword evidence="6 10" id="KW-0949">S-adenosyl-L-methionine</keyword>
<gene>
    <name evidence="12" type="ORF">QBC33DRAFT_450025</name>
</gene>
<dbReference type="EMBL" id="MU839006">
    <property type="protein sequence ID" value="KAK1768063.1"/>
    <property type="molecule type" value="Genomic_DNA"/>
</dbReference>
<evidence type="ECO:0000313" key="12">
    <source>
        <dbReference type="EMBL" id="KAK1768063.1"/>
    </source>
</evidence>
<organism evidence="12 13">
    <name type="scientific">Phialemonium atrogriseum</name>
    <dbReference type="NCBI Taxonomy" id="1093897"/>
    <lineage>
        <taxon>Eukaryota</taxon>
        <taxon>Fungi</taxon>
        <taxon>Dikarya</taxon>
        <taxon>Ascomycota</taxon>
        <taxon>Pezizomycotina</taxon>
        <taxon>Sordariomycetes</taxon>
        <taxon>Sordariomycetidae</taxon>
        <taxon>Cephalothecales</taxon>
        <taxon>Cephalothecaceae</taxon>
        <taxon>Phialemonium</taxon>
    </lineage>
</organism>